<dbReference type="eggNOG" id="COG1254">
    <property type="taxonomic scope" value="Bacteria"/>
</dbReference>
<evidence type="ECO:0000256" key="2">
    <source>
        <dbReference type="ARBA" id="ARBA00012150"/>
    </source>
</evidence>
<evidence type="ECO:0000256" key="6">
    <source>
        <dbReference type="RuleBase" id="RU000553"/>
    </source>
</evidence>
<comment type="similarity">
    <text evidence="1 7">Belongs to the acylphosphatase family.</text>
</comment>
<dbReference type="GO" id="GO:0003998">
    <property type="term" value="F:acylphosphatase activity"/>
    <property type="evidence" value="ECO:0007669"/>
    <property type="project" value="UniProtKB-EC"/>
</dbReference>
<dbReference type="AlphaFoldDB" id="E6MIK8"/>
<proteinExistence type="inferred from homology"/>
<name>E6MIK8_9FIRM</name>
<evidence type="ECO:0000313" key="9">
    <source>
        <dbReference type="EMBL" id="EFV01104.1"/>
    </source>
</evidence>
<protein>
    <recommendedName>
        <fullName evidence="3 5">Acylphosphatase</fullName>
        <ecNumber evidence="2 5">3.6.1.7</ecNumber>
    </recommendedName>
</protein>
<dbReference type="InterPro" id="IPR020456">
    <property type="entry name" value="Acylphosphatase"/>
</dbReference>
<keyword evidence="5 6" id="KW-0378">Hydrolase</keyword>
<evidence type="ECO:0000256" key="3">
    <source>
        <dbReference type="ARBA" id="ARBA00015991"/>
    </source>
</evidence>
<dbReference type="STRING" id="887929.HMP0721_1843"/>
<reference evidence="9 10" key="1">
    <citation type="submission" date="2010-12" db="EMBL/GenBank/DDBJ databases">
        <authorList>
            <person name="Muzny D."/>
            <person name="Qin X."/>
            <person name="Deng J."/>
            <person name="Jiang H."/>
            <person name="Liu Y."/>
            <person name="Qu J."/>
            <person name="Song X.-Z."/>
            <person name="Zhang L."/>
            <person name="Thornton R."/>
            <person name="Coyle M."/>
            <person name="Francisco L."/>
            <person name="Jackson L."/>
            <person name="Javaid M."/>
            <person name="Korchina V."/>
            <person name="Kovar C."/>
            <person name="Mata R."/>
            <person name="Mathew T."/>
            <person name="Ngo R."/>
            <person name="Nguyen L."/>
            <person name="Nguyen N."/>
            <person name="Okwuonu G."/>
            <person name="Ongeri F."/>
            <person name="Pham C."/>
            <person name="Simmons D."/>
            <person name="Wilczek-Boney K."/>
            <person name="Hale W."/>
            <person name="Jakkamsetti A."/>
            <person name="Pham P."/>
            <person name="Ruth R."/>
            <person name="San Lucas F."/>
            <person name="Warren J."/>
            <person name="Zhang J."/>
            <person name="Zhao Z."/>
            <person name="Zhou C."/>
            <person name="Zhu D."/>
            <person name="Lee S."/>
            <person name="Bess C."/>
            <person name="Blankenburg K."/>
            <person name="Forbes L."/>
            <person name="Fu Q."/>
            <person name="Gubbala S."/>
            <person name="Hirani K."/>
            <person name="Jayaseelan J.C."/>
            <person name="Lara F."/>
            <person name="Munidasa M."/>
            <person name="Palculict T."/>
            <person name="Patil S."/>
            <person name="Pu L.-L."/>
            <person name="Saada N."/>
            <person name="Tang L."/>
            <person name="Weissenberger G."/>
            <person name="Zhu Y."/>
            <person name="Hemphill L."/>
            <person name="Shang Y."/>
            <person name="Youmans B."/>
            <person name="Ayvaz T."/>
            <person name="Ross M."/>
            <person name="Santibanez J."/>
            <person name="Aqrawi P."/>
            <person name="Gross S."/>
            <person name="Joshi V."/>
            <person name="Fowler G."/>
            <person name="Nazareth L."/>
            <person name="Reid J."/>
            <person name="Worley K."/>
            <person name="Petrosino J."/>
            <person name="Highlander S."/>
            <person name="Gibbs R."/>
        </authorList>
    </citation>
    <scope>NUCLEOTIDE SEQUENCE [LARGE SCALE GENOMIC DNA]</scope>
    <source>
        <strain evidence="9 10">ATCC 23263</strain>
    </source>
</reference>
<evidence type="ECO:0000256" key="4">
    <source>
        <dbReference type="ARBA" id="ARBA00047645"/>
    </source>
</evidence>
<feature type="domain" description="Acylphosphatase-like" evidence="8">
    <location>
        <begin position="3"/>
        <end position="89"/>
    </location>
</feature>
<dbReference type="SUPFAM" id="SSF54975">
    <property type="entry name" value="Acylphosphatase/BLUF domain-like"/>
    <property type="match status" value="1"/>
</dbReference>
<dbReference type="PRINTS" id="PR00112">
    <property type="entry name" value="ACYLPHPHTASE"/>
</dbReference>
<dbReference type="Proteomes" id="UP000004754">
    <property type="component" value="Unassembled WGS sequence"/>
</dbReference>
<dbReference type="EC" id="3.6.1.7" evidence="2 5"/>
<dbReference type="PROSITE" id="PS00151">
    <property type="entry name" value="ACYLPHOSPHATASE_2"/>
    <property type="match status" value="1"/>
</dbReference>
<evidence type="ECO:0000256" key="7">
    <source>
        <dbReference type="RuleBase" id="RU004168"/>
    </source>
</evidence>
<comment type="catalytic activity">
    <reaction evidence="4 5 6">
        <text>an acyl phosphate + H2O = a carboxylate + phosphate + H(+)</text>
        <dbReference type="Rhea" id="RHEA:14965"/>
        <dbReference type="ChEBI" id="CHEBI:15377"/>
        <dbReference type="ChEBI" id="CHEBI:15378"/>
        <dbReference type="ChEBI" id="CHEBI:29067"/>
        <dbReference type="ChEBI" id="CHEBI:43474"/>
        <dbReference type="ChEBI" id="CHEBI:59918"/>
        <dbReference type="EC" id="3.6.1.7"/>
    </reaction>
</comment>
<dbReference type="InterPro" id="IPR017968">
    <property type="entry name" value="Acylphosphatase_CS"/>
</dbReference>
<dbReference type="OrthoDB" id="9808093at2"/>
<keyword evidence="10" id="KW-1185">Reference proteome</keyword>
<gene>
    <name evidence="9" type="ORF">HMP0721_1843</name>
</gene>
<dbReference type="PANTHER" id="PTHR47268:SF4">
    <property type="entry name" value="ACYLPHOSPHATASE"/>
    <property type="match status" value="1"/>
</dbReference>
<dbReference type="InterPro" id="IPR036046">
    <property type="entry name" value="Acylphosphatase-like_dom_sf"/>
</dbReference>
<dbReference type="PROSITE" id="PS51160">
    <property type="entry name" value="ACYLPHOSPHATASE_3"/>
    <property type="match status" value="1"/>
</dbReference>
<evidence type="ECO:0000256" key="1">
    <source>
        <dbReference type="ARBA" id="ARBA00005614"/>
    </source>
</evidence>
<accession>E6MIK8</accession>
<evidence type="ECO:0000259" key="8">
    <source>
        <dbReference type="PROSITE" id="PS51160"/>
    </source>
</evidence>
<dbReference type="PANTHER" id="PTHR47268">
    <property type="entry name" value="ACYLPHOSPHATASE"/>
    <property type="match status" value="1"/>
</dbReference>
<dbReference type="PROSITE" id="PS00150">
    <property type="entry name" value="ACYLPHOSPHATASE_1"/>
    <property type="match status" value="1"/>
</dbReference>
<dbReference type="Pfam" id="PF00708">
    <property type="entry name" value="Acylphosphatase"/>
    <property type="match status" value="1"/>
</dbReference>
<dbReference type="RefSeq" id="WP_006599265.1">
    <property type="nucleotide sequence ID" value="NZ_GL622359.1"/>
</dbReference>
<evidence type="ECO:0000313" key="10">
    <source>
        <dbReference type="Proteomes" id="UP000004754"/>
    </source>
</evidence>
<comment type="caution">
    <text evidence="9">The sequence shown here is derived from an EMBL/GenBank/DDBJ whole genome shotgun (WGS) entry which is preliminary data.</text>
</comment>
<feature type="active site" evidence="5">
    <location>
        <position position="18"/>
    </location>
</feature>
<dbReference type="EMBL" id="AEQN01000023">
    <property type="protein sequence ID" value="EFV01104.1"/>
    <property type="molecule type" value="Genomic_DNA"/>
</dbReference>
<dbReference type="Gene3D" id="3.30.70.100">
    <property type="match status" value="1"/>
</dbReference>
<dbReference type="InterPro" id="IPR001792">
    <property type="entry name" value="Acylphosphatase-like_dom"/>
</dbReference>
<evidence type="ECO:0000256" key="5">
    <source>
        <dbReference type="PROSITE-ProRule" id="PRU00520"/>
    </source>
</evidence>
<sequence length="89" mass="10488">MLRYYLQVFGRVQGVGFRYTAAQLARAYALTGWARNCYDGSVELEIQGDPADIDLFIRQLNDHRWIRIDRITREKRPLSAGEKEFCVRY</sequence>
<organism evidence="9 10">
    <name type="scientific">Pseudoramibacter alactolyticus ATCC 23263</name>
    <dbReference type="NCBI Taxonomy" id="887929"/>
    <lineage>
        <taxon>Bacteria</taxon>
        <taxon>Bacillati</taxon>
        <taxon>Bacillota</taxon>
        <taxon>Clostridia</taxon>
        <taxon>Eubacteriales</taxon>
        <taxon>Eubacteriaceae</taxon>
        <taxon>Pseudoramibacter</taxon>
    </lineage>
</organism>
<feature type="active site" evidence="5">
    <location>
        <position position="36"/>
    </location>
</feature>
<dbReference type="HOGENOM" id="CLU_141932_2_0_9"/>